<keyword evidence="15" id="KW-1185">Reference proteome</keyword>
<feature type="chain" id="PRO_5007489628" description="TonB-dependent receptor plug domain-containing protein" evidence="12">
    <location>
        <begin position="24"/>
        <end position="781"/>
    </location>
</feature>
<protein>
    <recommendedName>
        <fullName evidence="13">TonB-dependent receptor plug domain-containing protein</fullName>
    </recommendedName>
</protein>
<organism evidence="14 15">
    <name type="scientific">Cephaloticoccus primus</name>
    <dbReference type="NCBI Taxonomy" id="1548207"/>
    <lineage>
        <taxon>Bacteria</taxon>
        <taxon>Pseudomonadati</taxon>
        <taxon>Verrucomicrobiota</taxon>
        <taxon>Opitutia</taxon>
        <taxon>Opitutales</taxon>
        <taxon>Opitutaceae</taxon>
        <taxon>Cephaloticoccus</taxon>
    </lineage>
</organism>
<keyword evidence="8" id="KW-0406">Ion transport</keyword>
<comment type="subcellular location">
    <subcellularLocation>
        <location evidence="1 11">Cell outer membrane</location>
        <topology evidence="1 11">Multi-pass membrane protein</topology>
    </subcellularLocation>
</comment>
<dbReference type="Pfam" id="PF07715">
    <property type="entry name" value="Plug"/>
    <property type="match status" value="1"/>
</dbReference>
<evidence type="ECO:0000259" key="13">
    <source>
        <dbReference type="Pfam" id="PF07715"/>
    </source>
</evidence>
<feature type="signal peptide" evidence="12">
    <location>
        <begin position="1"/>
        <end position="23"/>
    </location>
</feature>
<dbReference type="GO" id="GO:0009279">
    <property type="term" value="C:cell outer membrane"/>
    <property type="evidence" value="ECO:0007669"/>
    <property type="project" value="UniProtKB-SubCell"/>
</dbReference>
<dbReference type="InterPro" id="IPR012910">
    <property type="entry name" value="Plug_dom"/>
</dbReference>
<evidence type="ECO:0000256" key="6">
    <source>
        <dbReference type="ARBA" id="ARBA00022729"/>
    </source>
</evidence>
<evidence type="ECO:0000313" key="15">
    <source>
        <dbReference type="Proteomes" id="UP000070058"/>
    </source>
</evidence>
<evidence type="ECO:0000313" key="14">
    <source>
        <dbReference type="EMBL" id="KXU36823.1"/>
    </source>
</evidence>
<keyword evidence="7" id="KW-0408">Iron</keyword>
<evidence type="ECO:0000256" key="2">
    <source>
        <dbReference type="ARBA" id="ARBA00022448"/>
    </source>
</evidence>
<dbReference type="STRING" id="1548207.AXK11_03235"/>
<dbReference type="AlphaFoldDB" id="A0A139SQK7"/>
<evidence type="ECO:0000256" key="9">
    <source>
        <dbReference type="ARBA" id="ARBA00023136"/>
    </source>
</evidence>
<dbReference type="GO" id="GO:0015344">
    <property type="term" value="F:siderophore uptake transmembrane transporter activity"/>
    <property type="evidence" value="ECO:0007669"/>
    <property type="project" value="TreeGrafter"/>
</dbReference>
<proteinExistence type="inferred from homology"/>
<feature type="domain" description="TonB-dependent receptor plug" evidence="13">
    <location>
        <begin position="68"/>
        <end position="167"/>
    </location>
</feature>
<evidence type="ECO:0000256" key="5">
    <source>
        <dbReference type="ARBA" id="ARBA00022692"/>
    </source>
</evidence>
<evidence type="ECO:0000256" key="10">
    <source>
        <dbReference type="ARBA" id="ARBA00023237"/>
    </source>
</evidence>
<keyword evidence="4" id="KW-0410">Iron transport</keyword>
<keyword evidence="3 11" id="KW-1134">Transmembrane beta strand</keyword>
<dbReference type="InterPro" id="IPR036942">
    <property type="entry name" value="Beta-barrel_TonB_sf"/>
</dbReference>
<dbReference type="SUPFAM" id="SSF56935">
    <property type="entry name" value="Porins"/>
    <property type="match status" value="1"/>
</dbReference>
<dbReference type="Gene3D" id="2.40.170.20">
    <property type="entry name" value="TonB-dependent receptor, beta-barrel domain"/>
    <property type="match status" value="1"/>
</dbReference>
<sequence length="781" mass="85117">MKTRNTGRFFAGLLAAVTCTATAQTTAPNPAVADEEPVRLPVFDISSERANAYRAVDSMSGSRIRQALIDTPATINVVTSDFIKDIGAVSMIDATQYISGVGHGYLSGASGIADRQVIRGFQLSGRSIDNFATIGSFQSNLDPALIERIEIVKGPNAILAPTGNPGGSVNVITKAPQFEASQVAVLELAEELGNRLSVDSTGPLPGTDRFAYRVTSGYQDAHSFVPGKILNKNVNPQVVWAISPTTQLKLKGFLINWEARGAAVSPATLHVGPEVSDGGTASLDSIVPGFGYDESNTKPDWILRDNKVRRATLEFTTSLTDQISMRLAALRHYSHSIVFEEGSSITGSPDQASRYNPMTGRYTPNHTWGLLDDTLDYDEATNPYVSTSSPQVDPSGISIAFQPSLLNDYNNETHYQADFAGNFEIGGAGSDALVTIKTVAGGSHSRATSETRRRTAFGWSGTLVLADPDTMPARPVSADFSPSLELSQHNTKTWAYAYAQLGFLGERLLINGGISRLWLDYFTRNHLGGSTTRLKGDADSPFYAALFKVTPYASVYYSHSTNADGTLFGGDVRFQKGEQDEVGVKLEWFERRLSITASWFDLSQNNYPIINTAPETGFDPDRPQFVFSDFTNEGFELDVVGGLTPSLTVIASYTDMKLRDGYGRQRRNISDEILNGLLKYSFLSGPAKGLNLFAGFNHVGKHPGENPAVDVTPRGIVTQTSFYMPERTIYNVGASYDYRSLRFQLNVDNLTDKKTLWQPNGRFGVSPFPGRNVRFTMTYGF</sequence>
<reference evidence="15" key="1">
    <citation type="submission" date="2016-02" db="EMBL/GenBank/DDBJ databases">
        <authorList>
            <person name="Sanders J.G."/>
            <person name="Lin J.Y."/>
            <person name="Wertz J.T."/>
            <person name="Russell J.A."/>
            <person name="Moreau C.S."/>
            <person name="Powell S."/>
        </authorList>
    </citation>
    <scope>NUCLEOTIDE SEQUENCE [LARGE SCALE GENOMIC DNA]</scope>
    <source>
        <strain evidence="15">CAG34</strain>
    </source>
</reference>
<dbReference type="InterPro" id="IPR037066">
    <property type="entry name" value="Plug_dom_sf"/>
</dbReference>
<keyword evidence="5 11" id="KW-0812">Transmembrane</keyword>
<dbReference type="Proteomes" id="UP000070058">
    <property type="component" value="Unassembled WGS sequence"/>
</dbReference>
<dbReference type="RefSeq" id="WP_068629200.1">
    <property type="nucleotide sequence ID" value="NZ_LSZQ01000028.1"/>
</dbReference>
<name>A0A139SQK7_9BACT</name>
<evidence type="ECO:0000256" key="1">
    <source>
        <dbReference type="ARBA" id="ARBA00004571"/>
    </source>
</evidence>
<evidence type="ECO:0000256" key="11">
    <source>
        <dbReference type="PROSITE-ProRule" id="PRU01360"/>
    </source>
</evidence>
<dbReference type="PROSITE" id="PS52016">
    <property type="entry name" value="TONB_DEPENDENT_REC_3"/>
    <property type="match status" value="1"/>
</dbReference>
<keyword evidence="2 11" id="KW-0813">Transport</keyword>
<comment type="similarity">
    <text evidence="11">Belongs to the TonB-dependent receptor family.</text>
</comment>
<evidence type="ECO:0000256" key="3">
    <source>
        <dbReference type="ARBA" id="ARBA00022452"/>
    </source>
</evidence>
<comment type="caution">
    <text evidence="14">The sequence shown here is derived from an EMBL/GenBank/DDBJ whole genome shotgun (WGS) entry which is preliminary data.</text>
</comment>
<evidence type="ECO:0000256" key="8">
    <source>
        <dbReference type="ARBA" id="ARBA00023065"/>
    </source>
</evidence>
<evidence type="ECO:0000256" key="12">
    <source>
        <dbReference type="SAM" id="SignalP"/>
    </source>
</evidence>
<keyword evidence="10 11" id="KW-0998">Cell outer membrane</keyword>
<keyword evidence="6 12" id="KW-0732">Signal</keyword>
<dbReference type="PANTHER" id="PTHR32552:SF68">
    <property type="entry name" value="FERRICHROME OUTER MEMBRANE TRANSPORTER_PHAGE RECEPTOR"/>
    <property type="match status" value="1"/>
</dbReference>
<dbReference type="PANTHER" id="PTHR32552">
    <property type="entry name" value="FERRICHROME IRON RECEPTOR-RELATED"/>
    <property type="match status" value="1"/>
</dbReference>
<dbReference type="EMBL" id="LSZQ01000028">
    <property type="protein sequence ID" value="KXU36823.1"/>
    <property type="molecule type" value="Genomic_DNA"/>
</dbReference>
<gene>
    <name evidence="14" type="ORF">AXK11_03235</name>
</gene>
<dbReference type="OrthoDB" id="174857at2"/>
<keyword evidence="9 11" id="KW-0472">Membrane</keyword>
<evidence type="ECO:0000256" key="7">
    <source>
        <dbReference type="ARBA" id="ARBA00023004"/>
    </source>
</evidence>
<accession>A0A139SQK7</accession>
<dbReference type="Gene3D" id="2.170.130.10">
    <property type="entry name" value="TonB-dependent receptor, plug domain"/>
    <property type="match status" value="1"/>
</dbReference>
<dbReference type="InterPro" id="IPR039426">
    <property type="entry name" value="TonB-dep_rcpt-like"/>
</dbReference>
<evidence type="ECO:0000256" key="4">
    <source>
        <dbReference type="ARBA" id="ARBA00022496"/>
    </source>
</evidence>